<keyword evidence="2" id="KW-0282">Flagellum</keyword>
<comment type="caution">
    <text evidence="2">The sequence shown here is derived from an EMBL/GenBank/DDBJ whole genome shotgun (WGS) entry which is preliminary data.</text>
</comment>
<feature type="region of interest" description="Disordered" evidence="1">
    <location>
        <begin position="1"/>
        <end position="45"/>
    </location>
</feature>
<organism evidence="2 3">
    <name type="scientific">Bacillus daqingensis</name>
    <dbReference type="NCBI Taxonomy" id="872396"/>
    <lineage>
        <taxon>Bacteria</taxon>
        <taxon>Bacillati</taxon>
        <taxon>Bacillota</taxon>
        <taxon>Bacilli</taxon>
        <taxon>Bacillales</taxon>
        <taxon>Bacillaceae</taxon>
        <taxon>Bacillus</taxon>
    </lineage>
</organism>
<evidence type="ECO:0000313" key="3">
    <source>
        <dbReference type="Proteomes" id="UP001595896"/>
    </source>
</evidence>
<evidence type="ECO:0000313" key="2">
    <source>
        <dbReference type="EMBL" id="MFC4736985.1"/>
    </source>
</evidence>
<evidence type="ECO:0000256" key="1">
    <source>
        <dbReference type="SAM" id="MobiDB-lite"/>
    </source>
</evidence>
<keyword evidence="2" id="KW-0969">Cilium</keyword>
<proteinExistence type="predicted"/>
<accession>A0ABV9NX23</accession>
<dbReference type="PANTHER" id="PTHR37166:SF1">
    <property type="entry name" value="PROTEIN FLAG"/>
    <property type="match status" value="1"/>
</dbReference>
<reference evidence="3" key="1">
    <citation type="journal article" date="2019" name="Int. J. Syst. Evol. Microbiol.">
        <title>The Global Catalogue of Microorganisms (GCM) 10K type strain sequencing project: providing services to taxonomists for standard genome sequencing and annotation.</title>
        <authorList>
            <consortium name="The Broad Institute Genomics Platform"/>
            <consortium name="The Broad Institute Genome Sequencing Center for Infectious Disease"/>
            <person name="Wu L."/>
            <person name="Ma J."/>
        </authorList>
    </citation>
    <scope>NUCLEOTIDE SEQUENCE [LARGE SCALE GENOMIC DNA]</scope>
    <source>
        <strain evidence="3">JCM 12165</strain>
    </source>
</reference>
<dbReference type="SUPFAM" id="SSF160214">
    <property type="entry name" value="FlaG-like"/>
    <property type="match status" value="1"/>
</dbReference>
<dbReference type="Pfam" id="PF03646">
    <property type="entry name" value="FlaG"/>
    <property type="match status" value="1"/>
</dbReference>
<keyword evidence="3" id="KW-1185">Reference proteome</keyword>
<protein>
    <submittedName>
        <fullName evidence="2">Flagellar protein FlaG</fullName>
    </submittedName>
</protein>
<dbReference type="Proteomes" id="UP001595896">
    <property type="component" value="Unassembled WGS sequence"/>
</dbReference>
<dbReference type="PANTHER" id="PTHR37166">
    <property type="entry name" value="PROTEIN FLAG"/>
    <property type="match status" value="1"/>
</dbReference>
<sequence length="114" mass="13164">MEVHTGRSAVPDRSALIHQEKQLPQQPVSAPQGRTEAGQWSQENLDRSLEGMNELSIMKERSLKFEQHDTLDRTMVKIIDRETDEIVRELPPEEFLDMISSMLEFAGLLFDRKV</sequence>
<dbReference type="Gene3D" id="3.30.160.170">
    <property type="entry name" value="FlaG-like"/>
    <property type="match status" value="1"/>
</dbReference>
<dbReference type="RefSeq" id="WP_377909595.1">
    <property type="nucleotide sequence ID" value="NZ_JBHSGK010000011.1"/>
</dbReference>
<dbReference type="InterPro" id="IPR035924">
    <property type="entry name" value="FlaG-like_sf"/>
</dbReference>
<name>A0ABV9NX23_9BACI</name>
<dbReference type="InterPro" id="IPR005186">
    <property type="entry name" value="FlaG"/>
</dbReference>
<dbReference type="EMBL" id="JBHSGK010000011">
    <property type="protein sequence ID" value="MFC4736985.1"/>
    <property type="molecule type" value="Genomic_DNA"/>
</dbReference>
<gene>
    <name evidence="2" type="ORF">ACFO4L_10340</name>
</gene>
<keyword evidence="2" id="KW-0966">Cell projection</keyword>